<dbReference type="Proteomes" id="UP000250123">
    <property type="component" value="Chromosome SHEWBE"/>
</dbReference>
<evidence type="ECO:0000313" key="1">
    <source>
        <dbReference type="EMBL" id="SQH76099.1"/>
    </source>
</evidence>
<gene>
    <name evidence="1" type="ORF">SHEWBE_2133</name>
</gene>
<dbReference type="EMBL" id="LS483452">
    <property type="protein sequence ID" value="SQH76099.1"/>
    <property type="molecule type" value="Genomic_DNA"/>
</dbReference>
<reference evidence="2" key="1">
    <citation type="submission" date="2018-06" db="EMBL/GenBank/DDBJ databases">
        <authorList>
            <person name="Cea G.-C."/>
            <person name="William W."/>
        </authorList>
    </citation>
    <scope>NUCLEOTIDE SEQUENCE [LARGE SCALE GENOMIC DNA]</scope>
    <source>
        <strain evidence="2">DB21MT-2</strain>
    </source>
</reference>
<dbReference type="AlphaFoldDB" id="A0A330M099"/>
<proteinExistence type="predicted"/>
<organism evidence="1 2">
    <name type="scientific">Shewanella benthica</name>
    <dbReference type="NCBI Taxonomy" id="43661"/>
    <lineage>
        <taxon>Bacteria</taxon>
        <taxon>Pseudomonadati</taxon>
        <taxon>Pseudomonadota</taxon>
        <taxon>Gammaproteobacteria</taxon>
        <taxon>Alteromonadales</taxon>
        <taxon>Shewanellaceae</taxon>
        <taxon>Shewanella</taxon>
    </lineage>
</organism>
<dbReference type="KEGG" id="sbk:SHEWBE_2133"/>
<protein>
    <submittedName>
        <fullName evidence="1">Uncharacterized protein</fullName>
    </submittedName>
</protein>
<name>A0A330M099_9GAMM</name>
<accession>A0A330M099</accession>
<sequence>MSYGHGYFNGPNYYFSDNRGAHLVDTSLPQQASGEPGTY</sequence>
<evidence type="ECO:0000313" key="2">
    <source>
        <dbReference type="Proteomes" id="UP000250123"/>
    </source>
</evidence>